<dbReference type="Pfam" id="PF01370">
    <property type="entry name" value="Epimerase"/>
    <property type="match status" value="1"/>
</dbReference>
<dbReference type="AlphaFoldDB" id="A0A6C0F7P8"/>
<dbReference type="EMBL" id="MN739014">
    <property type="protein sequence ID" value="QHT35185.1"/>
    <property type="molecule type" value="Genomic_DNA"/>
</dbReference>
<dbReference type="InterPro" id="IPR036291">
    <property type="entry name" value="NAD(P)-bd_dom_sf"/>
</dbReference>
<proteinExistence type="inferred from homology"/>
<evidence type="ECO:0000256" key="1">
    <source>
        <dbReference type="ARBA" id="ARBA00007637"/>
    </source>
</evidence>
<feature type="domain" description="NAD-dependent epimerase/dehydratase" evidence="2">
    <location>
        <begin position="3"/>
        <end position="205"/>
    </location>
</feature>
<dbReference type="PANTHER" id="PTHR43000">
    <property type="entry name" value="DTDP-D-GLUCOSE 4,6-DEHYDRATASE-RELATED"/>
    <property type="match status" value="1"/>
</dbReference>
<accession>A0A6C0F7P8</accession>
<reference evidence="3" key="1">
    <citation type="journal article" date="2020" name="Nature">
        <title>Giant virus diversity and host interactions through global metagenomics.</title>
        <authorList>
            <person name="Schulz F."/>
            <person name="Roux S."/>
            <person name="Paez-Espino D."/>
            <person name="Jungbluth S."/>
            <person name="Walsh D.A."/>
            <person name="Denef V.J."/>
            <person name="McMahon K.D."/>
            <person name="Konstantinidis K.T."/>
            <person name="Eloe-Fadrosh E.A."/>
            <person name="Kyrpides N.C."/>
            <person name="Woyke T."/>
        </authorList>
    </citation>
    <scope>NUCLEOTIDE SEQUENCE</scope>
    <source>
        <strain evidence="3">GVMAG-M-3300009180-1</strain>
    </source>
</reference>
<dbReference type="Gene3D" id="3.40.50.720">
    <property type="entry name" value="NAD(P)-binding Rossmann-like Domain"/>
    <property type="match status" value="1"/>
</dbReference>
<dbReference type="InterPro" id="IPR001509">
    <property type="entry name" value="Epimerase_deHydtase"/>
</dbReference>
<name>A0A6C0F7P8_9ZZZZ</name>
<comment type="similarity">
    <text evidence="1">Belongs to the NAD(P)-dependent epimerase/dehydratase family.</text>
</comment>
<organism evidence="3">
    <name type="scientific">viral metagenome</name>
    <dbReference type="NCBI Taxonomy" id="1070528"/>
    <lineage>
        <taxon>unclassified sequences</taxon>
        <taxon>metagenomes</taxon>
        <taxon>organismal metagenomes</taxon>
    </lineage>
</organism>
<evidence type="ECO:0000259" key="2">
    <source>
        <dbReference type="Pfam" id="PF01370"/>
    </source>
</evidence>
<dbReference type="SUPFAM" id="SSF51735">
    <property type="entry name" value="NAD(P)-binding Rossmann-fold domains"/>
    <property type="match status" value="1"/>
</dbReference>
<protein>
    <recommendedName>
        <fullName evidence="2">NAD-dependent epimerase/dehydratase domain-containing protein</fullName>
    </recommendedName>
</protein>
<evidence type="ECO:0000313" key="3">
    <source>
        <dbReference type="EMBL" id="QHT35185.1"/>
    </source>
</evidence>
<sequence length="276" mass="31697">MKILITGINGFIAKTLANRLKGEHTIIGTTKDDSNNISDILHNIQPDYIYHVGAEIYDNDKMFESNILQTYNILEYCRAANNLKKLIIIGSSSEYGKKNKPMSENDVLEPRTIYEGTKAACSMLAQSYSNTYNIPTIIIRPFTVYGIGEKPNKFLNILFRKLINGERTVSISYGFHDYVYIDDFIDALLIISKNNRTTFDIINIGTGIQTSNHDLVKCFETVTGHMFDEYLHIESKKYDSDMWVCDTTKLQDYYTIKYSLEDGIKQMYNKYKADIP</sequence>
<dbReference type="CDD" id="cd08946">
    <property type="entry name" value="SDR_e"/>
    <property type="match status" value="1"/>
</dbReference>